<organism evidence="4 5">
    <name type="scientific">Plebeiibacterium sediminum</name>
    <dbReference type="NCBI Taxonomy" id="2992112"/>
    <lineage>
        <taxon>Bacteria</taxon>
        <taxon>Pseudomonadati</taxon>
        <taxon>Bacteroidota</taxon>
        <taxon>Bacteroidia</taxon>
        <taxon>Marinilabiliales</taxon>
        <taxon>Marinilabiliaceae</taxon>
        <taxon>Plebeiibacterium</taxon>
    </lineage>
</organism>
<dbReference type="InterPro" id="IPR000415">
    <property type="entry name" value="Nitroreductase-like"/>
</dbReference>
<keyword evidence="5" id="KW-1185">Reference proteome</keyword>
<evidence type="ECO:0000313" key="5">
    <source>
        <dbReference type="Proteomes" id="UP001209229"/>
    </source>
</evidence>
<keyword evidence="2" id="KW-0560">Oxidoreductase</keyword>
<accession>A0AAE3M4N1</accession>
<dbReference type="GO" id="GO:0016491">
    <property type="term" value="F:oxidoreductase activity"/>
    <property type="evidence" value="ECO:0007669"/>
    <property type="project" value="UniProtKB-KW"/>
</dbReference>
<protein>
    <submittedName>
        <fullName evidence="4">Nitroreductase family protein</fullName>
    </submittedName>
</protein>
<dbReference type="PANTHER" id="PTHR43673:SF10">
    <property type="entry name" value="NADH DEHYDROGENASE_NAD(P)H NITROREDUCTASE XCC3605-RELATED"/>
    <property type="match status" value="1"/>
</dbReference>
<proteinExistence type="inferred from homology"/>
<reference evidence="4" key="1">
    <citation type="submission" date="2022-10" db="EMBL/GenBank/DDBJ databases">
        <authorList>
            <person name="Yu W.X."/>
        </authorList>
    </citation>
    <scope>NUCLEOTIDE SEQUENCE</scope>
    <source>
        <strain evidence="4">AAT</strain>
    </source>
</reference>
<feature type="domain" description="Nitroreductase" evidence="3">
    <location>
        <begin position="192"/>
        <end position="245"/>
    </location>
</feature>
<dbReference type="Proteomes" id="UP001209229">
    <property type="component" value="Unassembled WGS sequence"/>
</dbReference>
<dbReference type="AlphaFoldDB" id="A0AAE3M4N1"/>
<name>A0AAE3M4N1_9BACT</name>
<evidence type="ECO:0000259" key="3">
    <source>
        <dbReference type="Pfam" id="PF00881"/>
    </source>
</evidence>
<dbReference type="Pfam" id="PF00881">
    <property type="entry name" value="Nitroreductase"/>
    <property type="match status" value="2"/>
</dbReference>
<evidence type="ECO:0000256" key="1">
    <source>
        <dbReference type="ARBA" id="ARBA00007118"/>
    </source>
</evidence>
<comment type="caution">
    <text evidence="4">The sequence shown here is derived from an EMBL/GenBank/DDBJ whole genome shotgun (WGS) entry which is preliminary data.</text>
</comment>
<dbReference type="InterPro" id="IPR029479">
    <property type="entry name" value="Nitroreductase"/>
</dbReference>
<feature type="domain" description="Nitroreductase" evidence="3">
    <location>
        <begin position="251"/>
        <end position="336"/>
    </location>
</feature>
<comment type="similarity">
    <text evidence="1">Belongs to the nitroreductase family.</text>
</comment>
<evidence type="ECO:0000313" key="4">
    <source>
        <dbReference type="EMBL" id="MCW3787147.1"/>
    </source>
</evidence>
<dbReference type="SUPFAM" id="SSF55469">
    <property type="entry name" value="FMN-dependent nitroreductase-like"/>
    <property type="match status" value="1"/>
</dbReference>
<dbReference type="PANTHER" id="PTHR43673">
    <property type="entry name" value="NAD(P)H NITROREDUCTASE YDGI-RELATED"/>
    <property type="match status" value="1"/>
</dbReference>
<evidence type="ECO:0000256" key="2">
    <source>
        <dbReference type="ARBA" id="ARBA00023002"/>
    </source>
</evidence>
<dbReference type="RefSeq" id="WP_301190712.1">
    <property type="nucleotide sequence ID" value="NZ_JAPDPJ010000024.1"/>
</dbReference>
<gene>
    <name evidence="4" type="ORF">OM075_11750</name>
</gene>
<sequence>MGIVKKIFGIVGAEKLADQLFHSWIKMKEKIQYSCIYPIIIHVPFFQNIYFLFSKSFAHEKKMFLMARRQYLKSKYTKTQNLFLLRRNIHRIEKGLLMKERRSVFALDYIQETVDMLACVFKEHGIDAQIQWAFDVLNEYFSVTDSVPVILKAKEEFKLLVQPTLAAEPFVPYQNFADRKNYFETFKALAHQRKSIRYFDKNNIPERTKVDEAVVLAGLAPSSCNRQPFQFRIVDEPALLKKLVDLPGGTRGFANQIAAMIVVVGQMNVSPTLADRHLMYVDGSLASMSLMFALESMGIGTCPLNWPEDKKKDDKVSKLLGLKGYERPIMMIAYGYADEQEKVACSVRKSIDELRKYN</sequence>
<dbReference type="Gene3D" id="3.40.109.10">
    <property type="entry name" value="NADH Oxidase"/>
    <property type="match status" value="1"/>
</dbReference>
<dbReference type="EMBL" id="JAPDPJ010000024">
    <property type="protein sequence ID" value="MCW3787147.1"/>
    <property type="molecule type" value="Genomic_DNA"/>
</dbReference>